<proteinExistence type="predicted"/>
<dbReference type="InterPro" id="IPR045351">
    <property type="entry name" value="DUF6531"/>
</dbReference>
<dbReference type="RefSeq" id="WP_113695947.1">
    <property type="nucleotide sequence ID" value="NZ_CP015163.1"/>
</dbReference>
<feature type="domain" description="Teneurin-like YD-shell" evidence="4">
    <location>
        <begin position="1070"/>
        <end position="1326"/>
    </location>
</feature>
<dbReference type="InterPro" id="IPR056823">
    <property type="entry name" value="TEN-like_YD-shell"/>
</dbReference>
<dbReference type="PANTHER" id="PTHR32305:SF15">
    <property type="entry name" value="PROTEIN RHSA-RELATED"/>
    <property type="match status" value="1"/>
</dbReference>
<dbReference type="OrthoDB" id="4981820at2"/>
<dbReference type="Gene3D" id="2.180.10.10">
    <property type="entry name" value="RHS repeat-associated core"/>
    <property type="match status" value="2"/>
</dbReference>
<keyword evidence="1" id="KW-0677">Repeat</keyword>
<dbReference type="InterPro" id="IPR038332">
    <property type="entry name" value="PPE_sf"/>
</dbReference>
<gene>
    <name evidence="5" type="ORF">A4R43_34250</name>
</gene>
<sequence length="1488" mass="161824">MTAGGNPLVAQAQSQTTGVTGIGIAESAVDLANGVSDGSWVEAGLGAVGVGLEVLSLVVDPIGTLASYGVSWLIEHVQPLKEALDWLAGDPPVIQSFSDTWANVAAEVNAIAGDLGNEVTNGTAGWQGGGAEAYRGAAAEQADALAGAASLADGISAGVMIMGTVVAAVRELVRDLVAELVGKLITWALEAAGTLGFATPVIAVQATTAISKTITKISDFIRKLVKTIGNVSPKIRKIIDKLGEIIEKLSKMLRRGGKPGGGTTPSSAKPGTTKAPDTTPNSPDTTPSGTDTTPSGADAPGSKPSNGTSPSSTKPDGSSRPDDPNNTKTPEDQRRCENDPVDVVTGEMVLTNVDVELAGVLPLVLRRTHVSSYRAGRSFGRSWASTVDQRLEFDDQGVVLAAEDGMLLVYPVPPVRGEVLPEVGPTWPLSRTDTGFAVHRRETGLTLHFAAGATGVRPLSAIEDRNGNRIDIHRDSAGTPEVISHSGGYRIGVRSEAGRITELSLLAEGAEPVVLTGFRYHDSGDLAEVVNSSGRAFGFSYDHAGRITQWTDRNGEWYRYFYDADGRCVANQGSGGFLNGTFTYDTENRITRFTDALGFTTSYRFNEANQVVEETNPLGHTVVQEWDSRDRLLSRTDAIGRTSRWEYDEAGNPTVVTRPDGTQILTSYNEFGQPLSVVQPDGAVWGFEYDERGNLSAETDPAGAVTRYQHNERGHRVAVIDALGQARRIDTDNAGLPLRVTDPLGAVTRFTRDQFGRIVERADPMGGVTRFAWTVEGRLRSRTRPDGSTEHWRYDGQGSEVEHIDALGQVRRVETTHFDLPAAEIAPDGGRTEFHYDATLQLVSVTNPQGLVWRYEYDAAGHLLSETDFNGRVLRYTRDAAGQLVERVNGAGERVRITRDPMGNIVRREAGDEVTSFTYDPAGRIVSARNPDAELRYERDAAGRVLAETVNGATVASAYDLLGRRTARLTPTGARSEWAYDAAARPARLRTGGHTIAFGYDPAGREVERLLDSGTVLAQQWDVNQRLVSQTVSAVAPGARQARQLQLRNYRYRPDGHLVAVEDRFGGARHYDLDPVGRVLGVEGVDWRERYRYDRVGNVTEAEAPADAETTGPREYAGTLVRSAGRVSYRHDPQGRLVWRRKKHLSRKPEAWQYQWNADDRLVSVVTPDGTRWRYLYDPLGRRIAKLRLDAAGAVAERVDFAWDGNVLAEQVHSAGAATTWEYDPASFRPLTQTERAPLGEAGQQWVDRQFYSIVTDLVGTPTELVDGQGELVWHSRSTLWGEAAAAEHPGTPLRFPGQYFDAETGLHYNQHRYYDPVAGRYGSADPLGLLGGAAPHSYVHNPTGWTDALGLTESSDLEWVDANDVNFSQRTVSPNDYAEAMRNGEWDWERSPLRVMEVDGQLVSYDNRRLDAAREVGAQVAIQRVDPNAPDPASTTGRTWQESFQRRFRDPRNRGPNGEPVPDTGLSERPGPPGSCGGGGRRGRRRR</sequence>
<dbReference type="KEGG" id="aab:A4R43_34250"/>
<keyword evidence="6" id="KW-1185">Reference proteome</keyword>
<dbReference type="Pfam" id="PF05593">
    <property type="entry name" value="RHS_repeat"/>
    <property type="match status" value="5"/>
</dbReference>
<accession>A0A344LFR5</accession>
<name>A0A344LFR5_9PSEU</name>
<feature type="region of interest" description="Disordered" evidence="2">
    <location>
        <begin position="253"/>
        <end position="340"/>
    </location>
</feature>
<reference evidence="5 6" key="1">
    <citation type="submission" date="2016-04" db="EMBL/GenBank/DDBJ databases">
        <title>Complete genome sequence and analysis of deep-sea sediment isolate, Amycolatopsis sp. WP1.</title>
        <authorList>
            <person name="Wang H."/>
            <person name="Chen S."/>
            <person name="Wu Q."/>
        </authorList>
    </citation>
    <scope>NUCLEOTIDE SEQUENCE [LARGE SCALE GENOMIC DNA]</scope>
    <source>
        <strain evidence="5 6">WP1</strain>
    </source>
</reference>
<feature type="compositionally biased region" description="Polar residues" evidence="2">
    <location>
        <begin position="1434"/>
        <end position="1444"/>
    </location>
</feature>
<dbReference type="NCBIfam" id="TIGR01643">
    <property type="entry name" value="YD_repeat_2x"/>
    <property type="match status" value="7"/>
</dbReference>
<dbReference type="Pfam" id="PF20148">
    <property type="entry name" value="DUF6531"/>
    <property type="match status" value="1"/>
</dbReference>
<dbReference type="InterPro" id="IPR031325">
    <property type="entry name" value="RHS_repeat"/>
</dbReference>
<protein>
    <submittedName>
        <fullName evidence="5">Type IV secretion protein Rhs</fullName>
    </submittedName>
</protein>
<dbReference type="InterPro" id="IPR006530">
    <property type="entry name" value="YD"/>
</dbReference>
<feature type="domain" description="DUF6531" evidence="3">
    <location>
        <begin position="339"/>
        <end position="410"/>
    </location>
</feature>
<dbReference type="InterPro" id="IPR036689">
    <property type="entry name" value="ESAT-6-like_sf"/>
</dbReference>
<dbReference type="SUPFAM" id="SSF140453">
    <property type="entry name" value="EsxAB dimer-like"/>
    <property type="match status" value="1"/>
</dbReference>
<feature type="compositionally biased region" description="Basic and acidic residues" evidence="2">
    <location>
        <begin position="1445"/>
        <end position="1454"/>
    </location>
</feature>
<dbReference type="InterPro" id="IPR011047">
    <property type="entry name" value="Quinoprotein_ADH-like_sf"/>
</dbReference>
<dbReference type="InterPro" id="IPR022385">
    <property type="entry name" value="Rhs_assc_core"/>
</dbReference>
<dbReference type="SUPFAM" id="SSF50998">
    <property type="entry name" value="Quinoprotein alcohol dehydrogenase-like"/>
    <property type="match status" value="1"/>
</dbReference>
<evidence type="ECO:0000256" key="1">
    <source>
        <dbReference type="ARBA" id="ARBA00022737"/>
    </source>
</evidence>
<feature type="compositionally biased region" description="Low complexity" evidence="2">
    <location>
        <begin position="276"/>
        <end position="295"/>
    </location>
</feature>
<feature type="compositionally biased region" description="Polar residues" evidence="2">
    <location>
        <begin position="303"/>
        <end position="316"/>
    </location>
</feature>
<evidence type="ECO:0000313" key="6">
    <source>
        <dbReference type="Proteomes" id="UP000250434"/>
    </source>
</evidence>
<dbReference type="PANTHER" id="PTHR32305">
    <property type="match status" value="1"/>
</dbReference>
<feature type="compositionally biased region" description="Basic and acidic residues" evidence="2">
    <location>
        <begin position="317"/>
        <end position="338"/>
    </location>
</feature>
<evidence type="ECO:0000259" key="4">
    <source>
        <dbReference type="Pfam" id="PF25023"/>
    </source>
</evidence>
<evidence type="ECO:0000256" key="2">
    <source>
        <dbReference type="SAM" id="MobiDB-lite"/>
    </source>
</evidence>
<dbReference type="Proteomes" id="UP000250434">
    <property type="component" value="Chromosome"/>
</dbReference>
<feature type="domain" description="Teneurin-like YD-shell" evidence="4">
    <location>
        <begin position="458"/>
        <end position="559"/>
    </location>
</feature>
<evidence type="ECO:0000259" key="3">
    <source>
        <dbReference type="Pfam" id="PF20148"/>
    </source>
</evidence>
<feature type="region of interest" description="Disordered" evidence="2">
    <location>
        <begin position="1424"/>
        <end position="1488"/>
    </location>
</feature>
<dbReference type="InterPro" id="IPR050708">
    <property type="entry name" value="T6SS_VgrG/RHS"/>
</dbReference>
<dbReference type="Pfam" id="PF25023">
    <property type="entry name" value="TEN_YD-shell"/>
    <property type="match status" value="2"/>
</dbReference>
<dbReference type="Gene3D" id="1.20.1260.20">
    <property type="entry name" value="PPE superfamily"/>
    <property type="match status" value="1"/>
</dbReference>
<evidence type="ECO:0000313" key="5">
    <source>
        <dbReference type="EMBL" id="AXB46889.1"/>
    </source>
</evidence>
<dbReference type="NCBIfam" id="TIGR03696">
    <property type="entry name" value="Rhs_assc_core"/>
    <property type="match status" value="1"/>
</dbReference>
<dbReference type="SUPFAM" id="SSF69322">
    <property type="entry name" value="Tricorn protease domain 2"/>
    <property type="match status" value="1"/>
</dbReference>
<organism evidence="5 6">
    <name type="scientific">Amycolatopsis albispora</name>
    <dbReference type="NCBI Taxonomy" id="1804986"/>
    <lineage>
        <taxon>Bacteria</taxon>
        <taxon>Bacillati</taxon>
        <taxon>Actinomycetota</taxon>
        <taxon>Actinomycetes</taxon>
        <taxon>Pseudonocardiales</taxon>
        <taxon>Pseudonocardiaceae</taxon>
        <taxon>Amycolatopsis</taxon>
    </lineage>
</organism>
<dbReference type="EMBL" id="CP015163">
    <property type="protein sequence ID" value="AXB46889.1"/>
    <property type="molecule type" value="Genomic_DNA"/>
</dbReference>